<dbReference type="InterPro" id="IPR051803">
    <property type="entry name" value="TA_system_RelE-like_toxin"/>
</dbReference>
<keyword evidence="4" id="KW-1185">Reference proteome</keyword>
<evidence type="ECO:0000313" key="4">
    <source>
        <dbReference type="Proteomes" id="UP000555546"/>
    </source>
</evidence>
<organism evidence="3 4">
    <name type="scientific">Brucella daejeonensis</name>
    <dbReference type="NCBI Taxonomy" id="659015"/>
    <lineage>
        <taxon>Bacteria</taxon>
        <taxon>Pseudomonadati</taxon>
        <taxon>Pseudomonadota</taxon>
        <taxon>Alphaproteobacteria</taxon>
        <taxon>Hyphomicrobiales</taxon>
        <taxon>Brucellaceae</taxon>
        <taxon>Brucella/Ochrobactrum group</taxon>
        <taxon>Brucella</taxon>
    </lineage>
</organism>
<name>A0A7W9B1K7_9HYPH</name>
<evidence type="ECO:0000313" key="3">
    <source>
        <dbReference type="EMBL" id="MBB5704555.1"/>
    </source>
</evidence>
<comment type="caution">
    <text evidence="3">The sequence shown here is derived from an EMBL/GenBank/DDBJ whole genome shotgun (WGS) entry which is preliminary data.</text>
</comment>
<protein>
    <submittedName>
        <fullName evidence="3">Addiction module RelE/StbE family toxin</fullName>
    </submittedName>
</protein>
<keyword evidence="2" id="KW-1277">Toxin-antitoxin system</keyword>
<dbReference type="RefSeq" id="WP_183658302.1">
    <property type="nucleotide sequence ID" value="NZ_JACIJG010000035.1"/>
</dbReference>
<proteinExistence type="inferred from homology"/>
<dbReference type="PANTHER" id="PTHR33755">
    <property type="entry name" value="TOXIN PARE1-RELATED"/>
    <property type="match status" value="1"/>
</dbReference>
<sequence>MKVRWIAAARQDRADIVDYIAVENPRAALKMDDLFSEAAQRLGKFPMLGRIGKVPGTRELIPHENYRLVYEVDEATDTVWVMALMHTARQWPPVREDR</sequence>
<dbReference type="AlphaFoldDB" id="A0A7W9B1K7"/>
<dbReference type="Pfam" id="PF05016">
    <property type="entry name" value="ParE_toxin"/>
    <property type="match status" value="1"/>
</dbReference>
<dbReference type="InterPro" id="IPR007712">
    <property type="entry name" value="RelE/ParE_toxin"/>
</dbReference>
<gene>
    <name evidence="3" type="ORF">FHS76_004477</name>
</gene>
<evidence type="ECO:0000256" key="1">
    <source>
        <dbReference type="ARBA" id="ARBA00006226"/>
    </source>
</evidence>
<evidence type="ECO:0000256" key="2">
    <source>
        <dbReference type="ARBA" id="ARBA00022649"/>
    </source>
</evidence>
<reference evidence="3 4" key="1">
    <citation type="submission" date="2020-08" db="EMBL/GenBank/DDBJ databases">
        <title>Genomic Encyclopedia of Type Strains, Phase IV (KMG-IV): sequencing the most valuable type-strain genomes for metagenomic binning, comparative biology and taxonomic classification.</title>
        <authorList>
            <person name="Goeker M."/>
        </authorList>
    </citation>
    <scope>NUCLEOTIDE SEQUENCE [LARGE SCALE GENOMIC DNA]</scope>
    <source>
        <strain evidence="3 4">DSM 26944</strain>
    </source>
</reference>
<dbReference type="EMBL" id="JACIJG010000035">
    <property type="protein sequence ID" value="MBB5704555.1"/>
    <property type="molecule type" value="Genomic_DNA"/>
</dbReference>
<dbReference type="Proteomes" id="UP000555546">
    <property type="component" value="Unassembled WGS sequence"/>
</dbReference>
<dbReference type="PANTHER" id="PTHR33755:SF6">
    <property type="entry name" value="PLASMID STABILIZATION SYSTEM PROTEIN"/>
    <property type="match status" value="1"/>
</dbReference>
<dbReference type="InterPro" id="IPR035093">
    <property type="entry name" value="RelE/ParE_toxin_dom_sf"/>
</dbReference>
<dbReference type="NCBIfam" id="TIGR02385">
    <property type="entry name" value="RelE_StbE"/>
    <property type="match status" value="1"/>
</dbReference>
<accession>A0A7W9B1K7</accession>
<dbReference type="Gene3D" id="3.30.2310.20">
    <property type="entry name" value="RelE-like"/>
    <property type="match status" value="1"/>
</dbReference>
<comment type="similarity">
    <text evidence="1">Belongs to the RelE toxin family.</text>
</comment>